<feature type="chain" id="PRO_5036486019" description="Protein kinase domain-containing protein" evidence="3">
    <location>
        <begin position="23"/>
        <end position="478"/>
    </location>
</feature>
<dbReference type="InterPro" id="IPR037176">
    <property type="entry name" value="Osmotin/thaumatin-like_sf"/>
</dbReference>
<proteinExistence type="predicted"/>
<dbReference type="PRINTS" id="PR00347">
    <property type="entry name" value="THAUMATIN"/>
</dbReference>
<dbReference type="InterPro" id="IPR001938">
    <property type="entry name" value="Thaumatin"/>
</dbReference>
<dbReference type="InterPro" id="IPR000719">
    <property type="entry name" value="Prot_kinase_dom"/>
</dbReference>
<dbReference type="AlphaFoldDB" id="A0A8X7TWI4"/>
<keyword evidence="1" id="KW-0547">Nucleotide-binding</keyword>
<dbReference type="GO" id="GO:0004672">
    <property type="term" value="F:protein kinase activity"/>
    <property type="evidence" value="ECO:0007669"/>
    <property type="project" value="InterPro"/>
</dbReference>
<keyword evidence="6" id="KW-1185">Reference proteome</keyword>
<protein>
    <recommendedName>
        <fullName evidence="4">Protein kinase domain-containing protein</fullName>
    </recommendedName>
</protein>
<dbReference type="PANTHER" id="PTHR31048">
    <property type="entry name" value="OS03G0233200 PROTEIN"/>
    <property type="match status" value="1"/>
</dbReference>
<dbReference type="Gene3D" id="2.60.110.10">
    <property type="entry name" value="Thaumatin"/>
    <property type="match status" value="1"/>
</dbReference>
<accession>A0A8X7TWI4</accession>
<dbReference type="GO" id="GO:0005524">
    <property type="term" value="F:ATP binding"/>
    <property type="evidence" value="ECO:0007669"/>
    <property type="project" value="UniProtKB-UniRule"/>
</dbReference>
<comment type="caution">
    <text evidence="5">The sequence shown here is derived from an EMBL/GenBank/DDBJ whole genome shotgun (WGS) entry which is preliminary data.</text>
</comment>
<dbReference type="Gene3D" id="3.30.200.20">
    <property type="entry name" value="Phosphorylase Kinase, domain 1"/>
    <property type="match status" value="1"/>
</dbReference>
<dbReference type="PROSITE" id="PS51367">
    <property type="entry name" value="THAUMATIN_2"/>
    <property type="match status" value="1"/>
</dbReference>
<name>A0A8X7TWI4_BRACI</name>
<feature type="signal peptide" evidence="3">
    <location>
        <begin position="1"/>
        <end position="22"/>
    </location>
</feature>
<dbReference type="EMBL" id="JAAMPC010000015">
    <property type="protein sequence ID" value="KAG2256304.1"/>
    <property type="molecule type" value="Genomic_DNA"/>
</dbReference>
<evidence type="ECO:0000313" key="6">
    <source>
        <dbReference type="Proteomes" id="UP000886595"/>
    </source>
</evidence>
<evidence type="ECO:0000256" key="3">
    <source>
        <dbReference type="SAM" id="SignalP"/>
    </source>
</evidence>
<dbReference type="InterPro" id="IPR011009">
    <property type="entry name" value="Kinase-like_dom_sf"/>
</dbReference>
<feature type="domain" description="Protein kinase" evidence="4">
    <location>
        <begin position="311"/>
        <end position="478"/>
    </location>
</feature>
<dbReference type="Pfam" id="PF00314">
    <property type="entry name" value="Thaumatin"/>
    <property type="match status" value="1"/>
</dbReference>
<sequence>MAEILLMIFLLASHLFVSGVLSVSIFTIENKCDHTVWPMIYSWTSSQVNSTGFALKKGAARDIRAPFAWFGLISGRTLCSTDTSTRNFSYATGDCESGIVECPGDDYSWSSRTYASFRLDKGGSDSYAVSVEYGYNLPIMVVPSMKSFTCITSGCVVDLNKTCPEDLMTFSGETLIACSSPCQESGTPESCCLNEYRSKENCKPTTYTKNFLNACPLAYIYPYADNNSTITCPNTTDYVITFCPTSFTPNKKLQVNSRVSTALLVMVIIVAIALTVRAKNVRTKSDQNDANIEAAVMLKRYSYESVKKRTNSFAHVLGKGGSGTVCKGKLPDTSGRDIALKILKESKGDGEEFINELASMSRASHVNIVSLFGFCNEGSNRAIIYEFMPNGSLDKFIEVSTGRADHGFQFILDGLFTCPINKWSNRTKDQLVHGSIRRRPNGQWVFMSFLKHTFINLTKQNIVLQFNPENDFIVKIKN</sequence>
<reference evidence="5 6" key="1">
    <citation type="submission" date="2020-02" db="EMBL/GenBank/DDBJ databases">
        <authorList>
            <person name="Ma Q."/>
            <person name="Huang Y."/>
            <person name="Song X."/>
            <person name="Pei D."/>
        </authorList>
    </citation>
    <scope>NUCLEOTIDE SEQUENCE [LARGE SCALE GENOMIC DNA]</scope>
    <source>
        <strain evidence="5">Sxm20200214</strain>
        <tissue evidence="5">Leaf</tissue>
    </source>
</reference>
<dbReference type="OrthoDB" id="1089404at2759"/>
<keyword evidence="2" id="KW-0812">Transmembrane</keyword>
<feature type="binding site" evidence="1">
    <location>
        <position position="341"/>
    </location>
    <ligand>
        <name>ATP</name>
        <dbReference type="ChEBI" id="CHEBI:30616"/>
    </ligand>
</feature>
<keyword evidence="2" id="KW-1133">Transmembrane helix</keyword>
<dbReference type="InterPro" id="IPR001245">
    <property type="entry name" value="Ser-Thr/Tyr_kinase_cat_dom"/>
</dbReference>
<feature type="transmembrane region" description="Helical" evidence="2">
    <location>
        <begin position="259"/>
        <end position="276"/>
    </location>
</feature>
<organism evidence="5 6">
    <name type="scientific">Brassica carinata</name>
    <name type="common">Ethiopian mustard</name>
    <name type="synonym">Abyssinian cabbage</name>
    <dbReference type="NCBI Taxonomy" id="52824"/>
    <lineage>
        <taxon>Eukaryota</taxon>
        <taxon>Viridiplantae</taxon>
        <taxon>Streptophyta</taxon>
        <taxon>Embryophyta</taxon>
        <taxon>Tracheophyta</taxon>
        <taxon>Spermatophyta</taxon>
        <taxon>Magnoliopsida</taxon>
        <taxon>eudicotyledons</taxon>
        <taxon>Gunneridae</taxon>
        <taxon>Pentapetalae</taxon>
        <taxon>rosids</taxon>
        <taxon>malvids</taxon>
        <taxon>Brassicales</taxon>
        <taxon>Brassicaceae</taxon>
        <taxon>Brassiceae</taxon>
        <taxon>Brassica</taxon>
    </lineage>
</organism>
<dbReference type="SUPFAM" id="SSF56112">
    <property type="entry name" value="Protein kinase-like (PK-like)"/>
    <property type="match status" value="1"/>
</dbReference>
<dbReference type="InterPro" id="IPR017441">
    <property type="entry name" value="Protein_kinase_ATP_BS"/>
</dbReference>
<dbReference type="Pfam" id="PF07714">
    <property type="entry name" value="PK_Tyr_Ser-Thr"/>
    <property type="match status" value="1"/>
</dbReference>
<evidence type="ECO:0000256" key="1">
    <source>
        <dbReference type="PROSITE-ProRule" id="PRU10141"/>
    </source>
</evidence>
<dbReference type="SMART" id="SM00205">
    <property type="entry name" value="THN"/>
    <property type="match status" value="1"/>
</dbReference>
<keyword evidence="1" id="KW-0067">ATP-binding</keyword>
<gene>
    <name evidence="5" type="ORF">Bca52824_075598</name>
</gene>
<evidence type="ECO:0000259" key="4">
    <source>
        <dbReference type="PROSITE" id="PS50011"/>
    </source>
</evidence>
<dbReference type="PROSITE" id="PS50011">
    <property type="entry name" value="PROTEIN_KINASE_DOM"/>
    <property type="match status" value="1"/>
</dbReference>
<keyword evidence="2" id="KW-0472">Membrane</keyword>
<dbReference type="SUPFAM" id="SSF49870">
    <property type="entry name" value="Osmotin, thaumatin-like protein"/>
    <property type="match status" value="1"/>
</dbReference>
<evidence type="ECO:0000313" key="5">
    <source>
        <dbReference type="EMBL" id="KAG2256304.1"/>
    </source>
</evidence>
<dbReference type="Proteomes" id="UP000886595">
    <property type="component" value="Unassembled WGS sequence"/>
</dbReference>
<dbReference type="PROSITE" id="PS00107">
    <property type="entry name" value="PROTEIN_KINASE_ATP"/>
    <property type="match status" value="1"/>
</dbReference>
<keyword evidence="3" id="KW-0732">Signal</keyword>
<evidence type="ECO:0000256" key="2">
    <source>
        <dbReference type="SAM" id="Phobius"/>
    </source>
</evidence>